<dbReference type="KEGG" id="cprt:FIC82_020565"/>
<sequence>MAEATLGMGFPAGSGGGPRSSLDRVQRAFTDRGHAVRTVRQNSFMVTCPVHDDGTPSLHVTWSRSANSSGGAVLLYCHGCPARTEDIVEAIGLTMPDLFDEPLPAGVRGSIRVGKSPQSRRAAGRRGKLGPLPAPITQTATKAPDVDHEWVEVERYPYVDHQGRLIQEVIREECTAEGERHKQFRQLFVTREGRRVKRKPDEFYPVLYRAPQVAEAVRDGATIWLVEGEKDVKTVEERYGEIATTNTQGGRSFPAELAEELRGADVVVPLDRDPTGWARGVDLHTKLTAVDARVRLILPAVDQPKADVTDHADAGLGVDDFIDISIAEVVTWHALASAQSEMRAKAKALRLAVAEALAQKELSESGDPDKDADQHRRYATRWTLEAQIRHEALVELVEKVHTYAARAGAAWTVDAVEEADRVLTECAQAARRCHRDLDVKMPQLLLEDSSASAGALDAPQAGGATSPDAFPGRPGTNSTAPAFRVLDDRIVQWEPDRSSRRERDEDQEDKPGSFKTLLSMVVRVTAREYLEVEEAQDVEHAELLGRAQPARARAASPRALVAVRVRYTEPSGELVEIRVMADQWRDHSWLESLPGPPDYDHKRAGLDTLQRAILAISDDVVDETLHRSTGWRENPDGTHRYIHARGAITADGHQEAPTAFSGALRRYDLPDPVLDRDALREAWLTSSVTMLDRLPERISGPLLGHVFRAAIGHNPWVLTLVGPPGSYKTSVAAKAMHHFGERWEHSKPASSMSGNGDTFNALRLKLHAAKDALLWMDDFAPTKSWLEAQKHLEETARLIHNQEERERNSRDGQENKAGTPPRASGLFTSEVMPRPGSASERMLVVPLARDDVNTDQLFPLDEPLSRHGRALVMSSYISWLAADLTGRRAHYAQIADAYADQLVKDAGQTVRQANAVASTWAGWVAMTDFLLEAGAITAEEREQTLRRVHDGMHAACQAAINPDMPRTVGARVRELIAYALRQGIAYVDDVRTGECPPWPLASRLGWRRTAISEVSEYDTQPARYRLDRGSIRLGYVMHDPSPRERGRVLMCDSTQLEAVLKSASATQAERLEIDRNTACRALHEEGVLIADTSENRIRHTLKCKIYAEGDRYARMVTLHLDKIIGEDPDDVEDETSGDEGPDDDGPQTPPSGDAPTTGHMLEIPGLTTDPQQVDSDQAVVQGQDDAISHHAGDTTDGPDQPSEELSMSPQLAAAAQAPCTECGYPCTTVIDGEQIHRSCWREVYGVVDDEDPAPAPAGPAPAGPAPAAPAPAAPAPAAPAPAAPTPAKAAPAKVAPTSAKPKPATSSEEKAFRAAAVVLDEGKVWASNGKQYVLPPTGPRHLGDVADIGPWAGLGTQITKYMTASGQVWIGDEVARGLGIDVDAIRAAADKDKDKVAHEVTKGIPAVTDALAAGYSLGGRDGDSLGRWTRIWKGNDKAVWLVLLAAMPDDGLAVPLLQGEPDYARLARRIGLLAGALGHPFQLSGSTTGLDLMKALRRKDQAEYFAPHDPVPPAQQANIEVDLSWSRKPTDEELEHEWIHAYDRSGSYLAGVSGLELGIGTPVHHPDGTAFTPRVPGYWRIEIPDSGDWRMPNPLDPKGRNAGKVRWVTTPALEFAIEQEYDPEILEAYTWAKRARVFDPWYERIRDARTQLDVEDEDAQVARDQVKAIYAPTIGMLGSDRHMAGREGYAPERRHMIVAKARTNILRRVARIGQETGRWPVAIVTDTVLYTSPDPDPAAAWPGGERWYGRDLGRYKHEGSVELAAHLEYLTGDGYKGKDQIVRPQRGSE</sequence>
<feature type="region of interest" description="Disordered" evidence="1">
    <location>
        <begin position="1187"/>
        <end position="1212"/>
    </location>
</feature>
<dbReference type="CDD" id="cd01029">
    <property type="entry name" value="TOPRIM_primases"/>
    <property type="match status" value="1"/>
</dbReference>
<feature type="compositionally biased region" description="Low complexity" evidence="1">
    <location>
        <begin position="1285"/>
        <end position="1304"/>
    </location>
</feature>
<dbReference type="Proteomes" id="UP000451354">
    <property type="component" value="Plasmid pCPRO01"/>
</dbReference>
<feature type="region of interest" description="Disordered" evidence="1">
    <location>
        <begin position="453"/>
        <end position="481"/>
    </location>
</feature>
<proteinExistence type="predicted"/>
<organism evidence="2 3">
    <name type="scientific">Cellulosimicrobium protaetiae</name>
    <dbReference type="NCBI Taxonomy" id="2587808"/>
    <lineage>
        <taxon>Bacteria</taxon>
        <taxon>Bacillati</taxon>
        <taxon>Actinomycetota</taxon>
        <taxon>Actinomycetes</taxon>
        <taxon>Micrococcales</taxon>
        <taxon>Promicromonosporaceae</taxon>
        <taxon>Cellulosimicrobium</taxon>
    </lineage>
</organism>
<name>A0A6M5UKY9_9MICO</name>
<dbReference type="RefSeq" id="WP_154800719.1">
    <property type="nucleotide sequence ID" value="NZ_CP052758.1"/>
</dbReference>
<dbReference type="EMBL" id="CP052758">
    <property type="protein sequence ID" value="QJW38664.1"/>
    <property type="molecule type" value="Genomic_DNA"/>
</dbReference>
<keyword evidence="3" id="KW-1185">Reference proteome</keyword>
<feature type="compositionally biased region" description="Pro residues" evidence="1">
    <location>
        <begin position="1253"/>
        <end position="1284"/>
    </location>
</feature>
<feature type="compositionally biased region" description="Acidic residues" evidence="1">
    <location>
        <begin position="1126"/>
        <end position="1145"/>
    </location>
</feature>
<evidence type="ECO:0008006" key="4">
    <source>
        <dbReference type="Google" id="ProtNLM"/>
    </source>
</evidence>
<dbReference type="OrthoDB" id="9803773at2"/>
<feature type="region of interest" description="Disordered" evidence="1">
    <location>
        <begin position="109"/>
        <end position="143"/>
    </location>
</feature>
<evidence type="ECO:0000313" key="3">
    <source>
        <dbReference type="Proteomes" id="UP000451354"/>
    </source>
</evidence>
<dbReference type="InterPro" id="IPR034154">
    <property type="entry name" value="TOPRIM_DnaG/twinkle"/>
</dbReference>
<feature type="region of interest" description="Disordered" evidence="1">
    <location>
        <begin position="1123"/>
        <end position="1171"/>
    </location>
</feature>
<feature type="region of interest" description="Disordered" evidence="1">
    <location>
        <begin position="1250"/>
        <end position="1308"/>
    </location>
</feature>
<evidence type="ECO:0000313" key="2">
    <source>
        <dbReference type="EMBL" id="QJW38664.1"/>
    </source>
</evidence>
<keyword evidence="2" id="KW-0614">Plasmid</keyword>
<feature type="compositionally biased region" description="Basic and acidic residues" evidence="1">
    <location>
        <begin position="800"/>
        <end position="814"/>
    </location>
</feature>
<feature type="region of interest" description="Disordered" evidence="1">
    <location>
        <begin position="800"/>
        <end position="838"/>
    </location>
</feature>
<reference evidence="2 3" key="1">
    <citation type="journal article" date="2022" name="Int. J. Syst. Evol. Microbiol.">
        <title>Cellulosimicrobium protaetiae sp. nov., isolated from the gut of the larva of Protaetia brevitarsis seulensis.</title>
        <authorList>
            <person name="Le Han H."/>
            <person name="Nguyen T.T.H."/>
            <person name="Li Z."/>
            <person name="Shin N.R."/>
            <person name="Kim S.G."/>
        </authorList>
    </citation>
    <scope>NUCLEOTIDE SEQUENCE [LARGE SCALE GENOMIC DNA]</scope>
    <source>
        <strain evidence="2 3">BI34</strain>
    </source>
</reference>
<gene>
    <name evidence="2" type="ORF">FIC82_020565</name>
</gene>
<protein>
    <recommendedName>
        <fullName evidence="4">Telomere-binding protein</fullName>
    </recommendedName>
</protein>
<evidence type="ECO:0000256" key="1">
    <source>
        <dbReference type="SAM" id="MobiDB-lite"/>
    </source>
</evidence>
<feature type="region of interest" description="Disordered" evidence="1">
    <location>
        <begin position="1"/>
        <end position="22"/>
    </location>
</feature>
<accession>A0A6M5UKY9</accession>
<geneLocation type="plasmid" evidence="2 3">
    <name>pCPRO01</name>
</geneLocation>